<feature type="compositionally biased region" description="Polar residues" evidence="8">
    <location>
        <begin position="136"/>
        <end position="147"/>
    </location>
</feature>
<evidence type="ECO:0000256" key="2">
    <source>
        <dbReference type="ARBA" id="ARBA00022490"/>
    </source>
</evidence>
<feature type="compositionally biased region" description="Polar residues" evidence="8">
    <location>
        <begin position="1256"/>
        <end position="1268"/>
    </location>
</feature>
<dbReference type="SMART" id="SM00129">
    <property type="entry name" value="KISc"/>
    <property type="match status" value="1"/>
</dbReference>
<dbReference type="PANTHER" id="PTHR47969:SF15">
    <property type="entry name" value="CHROMOSOME-ASSOCIATED KINESIN KIF4A-RELATED"/>
    <property type="match status" value="1"/>
</dbReference>
<accession>A0A511KGN3</accession>
<feature type="compositionally biased region" description="Polar residues" evidence="8">
    <location>
        <begin position="1424"/>
        <end position="1433"/>
    </location>
</feature>
<keyword evidence="4 6" id="KW-0067">ATP-binding</keyword>
<feature type="coiled-coil region" evidence="7">
    <location>
        <begin position="1006"/>
        <end position="1108"/>
    </location>
</feature>
<proteinExistence type="inferred from homology"/>
<dbReference type="GO" id="GO:0008017">
    <property type="term" value="F:microtubule binding"/>
    <property type="evidence" value="ECO:0007669"/>
    <property type="project" value="InterPro"/>
</dbReference>
<evidence type="ECO:0000256" key="6">
    <source>
        <dbReference type="PROSITE-ProRule" id="PRU00283"/>
    </source>
</evidence>
<dbReference type="InterPro" id="IPR027417">
    <property type="entry name" value="P-loop_NTPase"/>
</dbReference>
<feature type="coiled-coil region" evidence="7">
    <location>
        <begin position="1662"/>
        <end position="1689"/>
    </location>
</feature>
<dbReference type="Proteomes" id="UP000321518">
    <property type="component" value="Unassembled WGS sequence"/>
</dbReference>
<feature type="binding site" evidence="6">
    <location>
        <begin position="463"/>
        <end position="470"/>
    </location>
    <ligand>
        <name>ATP</name>
        <dbReference type="ChEBI" id="CHEBI:30616"/>
    </ligand>
</feature>
<feature type="region of interest" description="Disordered" evidence="8">
    <location>
        <begin position="1217"/>
        <end position="1307"/>
    </location>
</feature>
<feature type="coiled-coil region" evidence="7">
    <location>
        <begin position="1980"/>
        <end position="2054"/>
    </location>
</feature>
<evidence type="ECO:0000256" key="8">
    <source>
        <dbReference type="SAM" id="MobiDB-lite"/>
    </source>
</evidence>
<feature type="transmembrane region" description="Helical" evidence="9">
    <location>
        <begin position="229"/>
        <end position="253"/>
    </location>
</feature>
<feature type="region of interest" description="Disordered" evidence="8">
    <location>
        <begin position="2523"/>
        <end position="2577"/>
    </location>
</feature>
<feature type="coiled-coil region" evidence="7">
    <location>
        <begin position="1477"/>
        <end position="1557"/>
    </location>
</feature>
<dbReference type="InterPro" id="IPR027640">
    <property type="entry name" value="Kinesin-like_fam"/>
</dbReference>
<feature type="compositionally biased region" description="Polar residues" evidence="8">
    <location>
        <begin position="2547"/>
        <end position="2556"/>
    </location>
</feature>
<feature type="compositionally biased region" description="Acidic residues" evidence="8">
    <location>
        <begin position="1243"/>
        <end position="1255"/>
    </location>
</feature>
<feature type="compositionally biased region" description="Pro residues" evidence="8">
    <location>
        <begin position="613"/>
        <end position="628"/>
    </location>
</feature>
<dbReference type="PANTHER" id="PTHR47969">
    <property type="entry name" value="CHROMOSOME-ASSOCIATED KINESIN KIF4A-RELATED"/>
    <property type="match status" value="1"/>
</dbReference>
<feature type="coiled-coil region" evidence="7">
    <location>
        <begin position="894"/>
        <end position="935"/>
    </location>
</feature>
<keyword evidence="2" id="KW-0963">Cytoplasm</keyword>
<feature type="compositionally biased region" description="Low complexity" evidence="8">
    <location>
        <begin position="2427"/>
        <end position="2449"/>
    </location>
</feature>
<keyword evidence="6" id="KW-0505">Motor protein</keyword>
<feature type="region of interest" description="Disordered" evidence="8">
    <location>
        <begin position="1612"/>
        <end position="1648"/>
    </location>
</feature>
<dbReference type="Gene3D" id="1.10.287.1490">
    <property type="match status" value="1"/>
</dbReference>
<protein>
    <submittedName>
        <fullName evidence="11">Kinesin family member 4/7/21/27</fullName>
    </submittedName>
</protein>
<feature type="transmembrane region" description="Helical" evidence="9">
    <location>
        <begin position="97"/>
        <end position="119"/>
    </location>
</feature>
<sequence length="2599" mass="283633">MWAAQDAFSASSCPGGLSVNTWCAAARDQCCGLCQVIPITGPGTVFAAIFGSLMNLCMALNWRSETSYTLAVQLLAVDGAVISLIDRYFEPENRLSLFHFCWVPMTVLSCIPIVVGMSITRLRYVHGLTQLGEKSLPQTPSHSSDGRPSSRHSARSLRGQTGGHDTARAEVFEDPATRYGNRFLTKVALYTSLFHLLFFTVAFTLVYASVSGFAQENCNDKYNLQGWRIRMAVFSTVFLVVGYLFWFTLLRALNAKRRQKPSKKLPRVVDGLDIVVWLFCAHLHSPASYTPWVLASSRRKNLLRWGIALTVWLGWAAGYIWLYIQAGNEFLMQSSNPWPYEQIAAAFVCPLLALPPRCQADLPLVRIRPNISSDALNVPPRFQRIVVNPVNETTLSADNAGVVGAGPGPASPAAGPSGRAAKQMFTFDRVIGPSEGQPDMWDCAEPLVDSFLAGFNATILAYGQTSSGKSYTMGTDRMNDGILGDVERQGITPRAVTEIFNRLAAAQRDSKGGLTFSAKVSYLEIYNEELIDLLAGNRDERPTVQIREDKQGNIFWAGLREVKVASAHEVMDLLAAGSALRQTGETQMNAQSSRSHAILSLTVTQRKYTGSGPPTPTSPAVPTSPPSPQHNRRLSAIPRVSSPVPHGRAGTPTSERPGSRVGLRPPSQLGRPASPQGWEGCTWVNVVSKFHFVDLAGSERLKRTAATGDRAKEAVSINAGLSALGNVISALGDPTKKATHVPYRDSKLTRLLQDSLGGNARTMMVACVSPTEFNLQETLSTLKYANRARNIKNRAEINEIEAGWDEIEHLQRTIVKLRAEMAALKSGDVARVVDRNDHDKVAVPGSVEAELQQKVAHLTAELAKAQSGDLPAPGSPSPSSLSRDQFAAAVEPIVEEYERSLSALESQLALTKAALGHSEDEMRDLEARIEEESRTNEANAALIEDLRLRVAKLSEREETTEQYVRDLESRLKDVDDADESHGIAISDLRKELGRNREAAQSTDLYIKELEGRLAQADEANTDLRRQIESLEREVARREESYRELEARVTLLDNSHDSKFLLAEIDDKDRRLHDLERTVAELQRKVGAAEEEAQRLQKLASEEKAVKEELVGRVRTLERTRNLGQTLTPPRTPGSSSVGSGSPEAAEVAIARNPPPTSASTSISAIDGFSASDDLQRQIDSLQATHERTLQDLEAAQQKYRDSLKEIEELNGQIQESRLWQSRRSESDFSESGSQVARGKVGGEEDETGDAVEELADSTTSTRTGSPVMQRSGPRTPHARRNMPLSPQRLSFLGRGQGASSPSHLRSASLAQELSSALFSQTSCLTSPHTVSPSSSSHIRRDSFFGQNERSSEQMKEEVLKLQSALDERDAEIATLEAAVKQLRTPDPSSAPSPLHRIATPLPSIITGRPATPPPEDHSALPSDSVLSPRTQSTYESLRADLSGTGLGLVAPGAPDRFDPQDQSKRLDELMRSMANKESVHRETVEDLQNQLAALQKQHDELAVLSRDQVLNASNEVDRLREEKEAAEASRLALKRDLADKSAEVTRLQAELATAAARTREAVKEISSQMETEVATAREAAEAGHRDHLVSLAAEHAALIDELEARHATALRDTSAACEDEPRTKASAHASTLDAQAAKHTEALRQRDAQRADDLQVKLGAATAESRSQIDALLEQVRQLEAKLDALSSAGQADVAAAIEKLSAENASTLADHQTAAARERQALRDEHESKIRDREAEHTSVLHQLRADHAAAIANFEVKHSSALAAQQEAHDARLRQLANDHAQGALKYEAMSGAAGVELEEARRRHADELNRTKQEHESFAQALLNEHEMRLRSLETDHTAALNQLHAEHAAALVEAETKRSFASSAQQDEHDARLRRALEDHAQLVSTHGAALRSAADKLEQARQEHVAELKRAKQEHDAELQALRDEHEQTSRQAGKSHASELEEVKRGHAEAFATLDLKHAEALELAQSDLTSQHASALNELKQDLQRQLDEASVAHAAALEAARSASNADAAQARQLADELEAMRTSYAEDKERLVSEHSAEVERLLTEHEALRTSLSEAHRTALNDEQAARENALEQAKVDHAAAAEALRTSLAAEHADALSSLSREHDDVLASLAADNDSALTKLRNDHVAELQCLRDEHDAALQVRAVTTQNRLDEVQAAHASALAAVAAERDAAKKTVDSIQNELVGLQDELEGARDAAAAVSAERDSLAQRLDDLSTRHANLVAEHAKELNSLRQALKVQQTVTSTTTAPEAQTALASLAALEEALHESQADRACLVWQIHELQGGENGVAQDDGRLKSMIKQVEQYRVVVTKLDAQLVLTRKEKDILAAQLARMSLSSSNAGLGISSVQSPASDFGSRAMSPTSDFDRATSPPLRTERFFSNGSTFSGKFPPPTPPRSVPPPPAPAPTSPLPPVPAGGSPLRLGGRRSSASSTATAASEQRRGSLGGSGESLVASQGGDAKFAAQVKEEVTRLKQQLAQRNADYQAQVDLVSTLESALNDSERNLRKARLQSNEYARERDQHKATVDRLRQEAQDSHTTSESYRQSVLDMEERLQEQRTREAGAERARMELEARMEAASKRKSKFACF</sequence>
<feature type="transmembrane region" description="Helical" evidence="9">
    <location>
        <begin position="68"/>
        <end position="85"/>
    </location>
</feature>
<evidence type="ECO:0000256" key="3">
    <source>
        <dbReference type="ARBA" id="ARBA00022741"/>
    </source>
</evidence>
<feature type="region of interest" description="Disordered" evidence="8">
    <location>
        <begin position="1119"/>
        <end position="1144"/>
    </location>
</feature>
<dbReference type="SUPFAM" id="SSF58113">
    <property type="entry name" value="Apolipoprotein A-I"/>
    <property type="match status" value="1"/>
</dbReference>
<feature type="coiled-coil region" evidence="7">
    <location>
        <begin position="1797"/>
        <end position="1846"/>
    </location>
</feature>
<feature type="region of interest" description="Disordered" evidence="8">
    <location>
        <begin position="1403"/>
        <end position="1433"/>
    </location>
</feature>
<feature type="compositionally biased region" description="Low complexity" evidence="8">
    <location>
        <begin position="867"/>
        <end position="882"/>
    </location>
</feature>
<feature type="compositionally biased region" description="Basic and acidic residues" evidence="8">
    <location>
        <begin position="1899"/>
        <end position="1934"/>
    </location>
</feature>
<dbReference type="InterPro" id="IPR001752">
    <property type="entry name" value="Kinesin_motor_dom"/>
</dbReference>
<feature type="region of interest" description="Disordered" evidence="8">
    <location>
        <begin position="1899"/>
        <end position="1948"/>
    </location>
</feature>
<dbReference type="GO" id="GO:0005875">
    <property type="term" value="C:microtubule associated complex"/>
    <property type="evidence" value="ECO:0007669"/>
    <property type="project" value="TreeGrafter"/>
</dbReference>
<organism evidence="11 12">
    <name type="scientific">Rhodotorula toruloides</name>
    <name type="common">Yeast</name>
    <name type="synonym">Rhodosporidium toruloides</name>
    <dbReference type="NCBI Taxonomy" id="5286"/>
    <lineage>
        <taxon>Eukaryota</taxon>
        <taxon>Fungi</taxon>
        <taxon>Dikarya</taxon>
        <taxon>Basidiomycota</taxon>
        <taxon>Pucciniomycotina</taxon>
        <taxon>Microbotryomycetes</taxon>
        <taxon>Sporidiobolales</taxon>
        <taxon>Sporidiobolaceae</taxon>
        <taxon>Rhodotorula</taxon>
    </lineage>
</organism>
<evidence type="ECO:0000256" key="1">
    <source>
        <dbReference type="ARBA" id="ARBA00004496"/>
    </source>
</evidence>
<feature type="region of interest" description="Disordered" evidence="8">
    <location>
        <begin position="133"/>
        <end position="165"/>
    </location>
</feature>
<dbReference type="Gene3D" id="3.40.850.10">
    <property type="entry name" value="Kinesin motor domain"/>
    <property type="match status" value="1"/>
</dbReference>
<keyword evidence="9" id="KW-1133">Transmembrane helix</keyword>
<evidence type="ECO:0000313" key="12">
    <source>
        <dbReference type="Proteomes" id="UP000321518"/>
    </source>
</evidence>
<dbReference type="SUPFAM" id="SSF52540">
    <property type="entry name" value="P-loop containing nucleoside triphosphate hydrolases"/>
    <property type="match status" value="1"/>
</dbReference>
<feature type="region of interest" description="Disordered" evidence="8">
    <location>
        <begin position="865"/>
        <end position="884"/>
    </location>
</feature>
<evidence type="ECO:0000256" key="7">
    <source>
        <dbReference type="SAM" id="Coils"/>
    </source>
</evidence>
<keyword evidence="5 7" id="KW-0175">Coiled coil</keyword>
<reference evidence="11 12" key="1">
    <citation type="submission" date="2019-07" db="EMBL/GenBank/DDBJ databases">
        <title>Rhodotorula toruloides NBRC10032 genome sequencing.</title>
        <authorList>
            <person name="Shida Y."/>
            <person name="Takaku H."/>
            <person name="Ogasawara W."/>
            <person name="Mori K."/>
        </authorList>
    </citation>
    <scope>NUCLEOTIDE SEQUENCE [LARGE SCALE GENOMIC DNA]</scope>
    <source>
        <strain evidence="11 12">NBRC10032</strain>
    </source>
</reference>
<name>A0A511KGN3_RHOTO</name>
<dbReference type="Pfam" id="PF00225">
    <property type="entry name" value="Kinesin"/>
    <property type="match status" value="2"/>
</dbReference>
<feature type="coiled-coil region" evidence="7">
    <location>
        <begin position="1171"/>
        <end position="1212"/>
    </location>
</feature>
<dbReference type="GO" id="GO:0005524">
    <property type="term" value="F:ATP binding"/>
    <property type="evidence" value="ECO:0007669"/>
    <property type="project" value="UniProtKB-UniRule"/>
</dbReference>
<feature type="domain" description="Kinesin motor" evidence="10">
    <location>
        <begin position="360"/>
        <end position="791"/>
    </location>
</feature>
<feature type="transmembrane region" description="Helical" evidence="9">
    <location>
        <begin position="187"/>
        <end position="209"/>
    </location>
</feature>
<keyword evidence="3 6" id="KW-0547">Nucleotide-binding</keyword>
<dbReference type="PROSITE" id="PS00411">
    <property type="entry name" value="KINESIN_MOTOR_1"/>
    <property type="match status" value="1"/>
</dbReference>
<feature type="transmembrane region" description="Helical" evidence="9">
    <location>
        <begin position="302"/>
        <end position="324"/>
    </location>
</feature>
<feature type="compositionally biased region" description="Basic and acidic residues" evidence="8">
    <location>
        <begin position="1636"/>
        <end position="1648"/>
    </location>
</feature>
<dbReference type="PROSITE" id="PS50067">
    <property type="entry name" value="KINESIN_MOTOR_2"/>
    <property type="match status" value="1"/>
</dbReference>
<feature type="region of interest" description="Disordered" evidence="8">
    <location>
        <begin position="606"/>
        <end position="676"/>
    </location>
</feature>
<dbReference type="PRINTS" id="PR00380">
    <property type="entry name" value="KINESINHEAVY"/>
</dbReference>
<evidence type="ECO:0000256" key="9">
    <source>
        <dbReference type="SAM" id="Phobius"/>
    </source>
</evidence>
<keyword evidence="9" id="KW-0812">Transmembrane</keyword>
<comment type="subcellular location">
    <subcellularLocation>
        <location evidence="1">Cytoplasm</location>
    </subcellularLocation>
</comment>
<dbReference type="GO" id="GO:0007052">
    <property type="term" value="P:mitotic spindle organization"/>
    <property type="evidence" value="ECO:0007669"/>
    <property type="project" value="TreeGrafter"/>
</dbReference>
<dbReference type="EMBL" id="BJWK01000008">
    <property type="protein sequence ID" value="GEM09530.1"/>
    <property type="molecule type" value="Genomic_DNA"/>
</dbReference>
<evidence type="ECO:0000256" key="4">
    <source>
        <dbReference type="ARBA" id="ARBA00022840"/>
    </source>
</evidence>
<comment type="caution">
    <text evidence="11">The sequence shown here is derived from an EMBL/GenBank/DDBJ whole genome shotgun (WGS) entry which is preliminary data.</text>
</comment>
<feature type="coiled-coil region" evidence="7">
    <location>
        <begin position="2173"/>
        <end position="2235"/>
    </location>
</feature>
<feature type="compositionally biased region" description="Pro residues" evidence="8">
    <location>
        <begin position="2401"/>
        <end position="2426"/>
    </location>
</feature>
<comment type="similarity">
    <text evidence="6">Belongs to the TRAFAC class myosin-kinesin ATPase superfamily. Kinesin family.</text>
</comment>
<feature type="compositionally biased region" description="Basic and acidic residues" evidence="8">
    <location>
        <begin position="2526"/>
        <end position="2546"/>
    </location>
</feature>
<feature type="region of interest" description="Disordered" evidence="8">
    <location>
        <begin position="2360"/>
        <end position="2465"/>
    </location>
</feature>
<dbReference type="GO" id="GO:0003777">
    <property type="term" value="F:microtubule motor activity"/>
    <property type="evidence" value="ECO:0007669"/>
    <property type="project" value="InterPro"/>
</dbReference>
<evidence type="ECO:0000256" key="5">
    <source>
        <dbReference type="ARBA" id="ARBA00023054"/>
    </source>
</evidence>
<dbReference type="GO" id="GO:0007018">
    <property type="term" value="P:microtubule-based movement"/>
    <property type="evidence" value="ECO:0007669"/>
    <property type="project" value="InterPro"/>
</dbReference>
<dbReference type="InterPro" id="IPR019821">
    <property type="entry name" value="Kinesin_motor_CS"/>
</dbReference>
<feature type="compositionally biased region" description="Basic and acidic residues" evidence="8">
    <location>
        <begin position="2561"/>
        <end position="2577"/>
    </location>
</feature>
<evidence type="ECO:0000259" key="10">
    <source>
        <dbReference type="PROSITE" id="PS50067"/>
    </source>
</evidence>
<dbReference type="InterPro" id="IPR036961">
    <property type="entry name" value="Kinesin_motor_dom_sf"/>
</dbReference>
<gene>
    <name evidence="11" type="ORF">Rt10032_c08g3547</name>
</gene>
<evidence type="ECO:0000313" key="11">
    <source>
        <dbReference type="EMBL" id="GEM09530.1"/>
    </source>
</evidence>
<dbReference type="GO" id="GO:0051231">
    <property type="term" value="P:spindle elongation"/>
    <property type="evidence" value="ECO:0007669"/>
    <property type="project" value="TreeGrafter"/>
</dbReference>
<dbReference type="GO" id="GO:0005737">
    <property type="term" value="C:cytoplasm"/>
    <property type="evidence" value="ECO:0007669"/>
    <property type="project" value="UniProtKB-SubCell"/>
</dbReference>
<keyword evidence="9" id="KW-0472">Membrane</keyword>
<dbReference type="OrthoDB" id="3176171at2759"/>